<gene>
    <name evidence="2" type="ORF">SAMEA3906486_02227</name>
</gene>
<name>A0A157SGF4_9BORD</name>
<reference evidence="2 3" key="1">
    <citation type="submission" date="2016-04" db="EMBL/GenBank/DDBJ databases">
        <authorList>
            <consortium name="Pathogen Informatics"/>
        </authorList>
    </citation>
    <scope>NUCLEOTIDE SEQUENCE [LARGE SCALE GENOMIC DNA]</scope>
    <source>
        <strain evidence="2 3">H050680373</strain>
    </source>
</reference>
<dbReference type="AlphaFoldDB" id="A0A157SGF4"/>
<dbReference type="EMBL" id="FKIF01000006">
    <property type="protein sequence ID" value="SAI68996.1"/>
    <property type="molecule type" value="Genomic_DNA"/>
</dbReference>
<dbReference type="RefSeq" id="WP_066126822.1">
    <property type="nucleotide sequence ID" value="NZ_FKIF01000006.1"/>
</dbReference>
<sequence length="118" mass="13038">MSRTTRTSTAERLGHSFGRGWRAYARGEGRVSNWLASRGVPAAGATALLWLVKLVVLGVLLYTTFWLALLLVFTAMVARAAGNVSIEDDEKAEWRMGWSGYGLYRGETRVDPGQDEDD</sequence>
<dbReference type="STRING" id="288768.SAMEA3906486_02227"/>
<evidence type="ECO:0000313" key="3">
    <source>
        <dbReference type="Proteomes" id="UP000076848"/>
    </source>
</evidence>
<keyword evidence="3" id="KW-1185">Reference proteome</keyword>
<keyword evidence="1" id="KW-0812">Transmembrane</keyword>
<dbReference type="Proteomes" id="UP000076848">
    <property type="component" value="Unassembled WGS sequence"/>
</dbReference>
<dbReference type="InterPro" id="IPR022213">
    <property type="entry name" value="DUF3742"/>
</dbReference>
<dbReference type="Pfam" id="PF12553">
    <property type="entry name" value="DUF3742"/>
    <property type="match status" value="1"/>
</dbReference>
<keyword evidence="1" id="KW-0472">Membrane</keyword>
<evidence type="ECO:0000256" key="1">
    <source>
        <dbReference type="SAM" id="Phobius"/>
    </source>
</evidence>
<keyword evidence="1" id="KW-1133">Transmembrane helix</keyword>
<accession>A0A157SGF4</accession>
<evidence type="ECO:0000313" key="2">
    <source>
        <dbReference type="EMBL" id="SAI68996.1"/>
    </source>
</evidence>
<organism evidence="2 3">
    <name type="scientific">Bordetella ansorpii</name>
    <dbReference type="NCBI Taxonomy" id="288768"/>
    <lineage>
        <taxon>Bacteria</taxon>
        <taxon>Pseudomonadati</taxon>
        <taxon>Pseudomonadota</taxon>
        <taxon>Betaproteobacteria</taxon>
        <taxon>Burkholderiales</taxon>
        <taxon>Alcaligenaceae</taxon>
        <taxon>Bordetella</taxon>
    </lineage>
</organism>
<protein>
    <submittedName>
        <fullName evidence="2">Transposon</fullName>
    </submittedName>
</protein>
<dbReference type="OrthoDB" id="8454876at2"/>
<proteinExistence type="predicted"/>
<feature type="transmembrane region" description="Helical" evidence="1">
    <location>
        <begin position="47"/>
        <end position="73"/>
    </location>
</feature>